<dbReference type="GO" id="GO:0005736">
    <property type="term" value="C:RNA polymerase I complex"/>
    <property type="evidence" value="ECO:0007669"/>
    <property type="project" value="TreeGrafter"/>
</dbReference>
<dbReference type="SUPFAM" id="SSF55287">
    <property type="entry name" value="RPB5-like RNA polymerase subunit"/>
    <property type="match status" value="1"/>
</dbReference>
<dbReference type="InterPro" id="IPR000783">
    <property type="entry name" value="RNA_pol_subH/Rpb5_C"/>
</dbReference>
<protein>
    <recommendedName>
        <fullName evidence="2">RNA polymerase subunit H/Rpb5 C-terminal domain-containing protein</fullName>
    </recommendedName>
</protein>
<proteinExistence type="predicted"/>
<dbReference type="PANTHER" id="PTHR10535:SF0">
    <property type="entry name" value="DNA-DIRECTED RNA POLYMERASES I, II, AND III SUBUNIT RPABC1"/>
    <property type="match status" value="1"/>
</dbReference>
<evidence type="ECO:0000313" key="3">
    <source>
        <dbReference type="EMBL" id="QHS87929.1"/>
    </source>
</evidence>
<dbReference type="PIRSF" id="PIRSF000747">
    <property type="entry name" value="RPB5"/>
    <property type="match status" value="1"/>
</dbReference>
<dbReference type="GO" id="GO:0005666">
    <property type="term" value="C:RNA polymerase III complex"/>
    <property type="evidence" value="ECO:0007669"/>
    <property type="project" value="TreeGrafter"/>
</dbReference>
<dbReference type="GO" id="GO:0042797">
    <property type="term" value="P:tRNA transcription by RNA polymerase III"/>
    <property type="evidence" value="ECO:0007669"/>
    <property type="project" value="TreeGrafter"/>
</dbReference>
<dbReference type="GO" id="GO:0006366">
    <property type="term" value="P:transcription by RNA polymerase II"/>
    <property type="evidence" value="ECO:0007669"/>
    <property type="project" value="TreeGrafter"/>
</dbReference>
<keyword evidence="1" id="KW-0804">Transcription</keyword>
<evidence type="ECO:0000259" key="2">
    <source>
        <dbReference type="Pfam" id="PF01191"/>
    </source>
</evidence>
<dbReference type="GO" id="GO:0006362">
    <property type="term" value="P:transcription elongation by RNA polymerase I"/>
    <property type="evidence" value="ECO:0007669"/>
    <property type="project" value="TreeGrafter"/>
</dbReference>
<sequence length="209" mass="24337">MSTTSNRILSVYKSRKNVLELLEKQGFNTSQYSNFSINEIDAMHSNNQLDMLVTNDGSQQKAYVKYYLTTKQIKPDGLDDIIEDLFDIENVLTKTDILIIIIEDEPNDTIITKIKYLYDRNGIFVVIHNIKRLQFNILNHKLVPNCKILGDDEVNELKKKYKMENVSQLPEISRFDPQALAICMRPGQVVKFERESLTALKYDYYRVCV</sequence>
<dbReference type="InterPro" id="IPR014381">
    <property type="entry name" value="Arch_Rpo5/euc_Rpb5"/>
</dbReference>
<name>A0A6C0B8Q8_9ZZZZ</name>
<dbReference type="PANTHER" id="PTHR10535">
    <property type="entry name" value="DNA-DIRECTED RNA POLYMERASES I, II, AND III SUBUNIT RPABC1"/>
    <property type="match status" value="1"/>
</dbReference>
<dbReference type="InterPro" id="IPR035913">
    <property type="entry name" value="RPB5-like_sf"/>
</dbReference>
<dbReference type="GO" id="GO:0003899">
    <property type="term" value="F:DNA-directed RNA polymerase activity"/>
    <property type="evidence" value="ECO:0007669"/>
    <property type="project" value="InterPro"/>
</dbReference>
<dbReference type="Gene3D" id="3.90.940.20">
    <property type="entry name" value="RPB5-like RNA polymerase subunit"/>
    <property type="match status" value="1"/>
</dbReference>
<dbReference type="GO" id="GO:0005665">
    <property type="term" value="C:RNA polymerase II, core complex"/>
    <property type="evidence" value="ECO:0007669"/>
    <property type="project" value="TreeGrafter"/>
</dbReference>
<dbReference type="EMBL" id="MN739089">
    <property type="protein sequence ID" value="QHS87929.1"/>
    <property type="molecule type" value="Genomic_DNA"/>
</dbReference>
<accession>A0A6C0B8Q8</accession>
<evidence type="ECO:0000256" key="1">
    <source>
        <dbReference type="ARBA" id="ARBA00023163"/>
    </source>
</evidence>
<dbReference type="Pfam" id="PF01191">
    <property type="entry name" value="RNA_pol_Rpb5_C"/>
    <property type="match status" value="1"/>
</dbReference>
<reference evidence="3" key="1">
    <citation type="journal article" date="2020" name="Nature">
        <title>Giant virus diversity and host interactions through global metagenomics.</title>
        <authorList>
            <person name="Schulz F."/>
            <person name="Roux S."/>
            <person name="Paez-Espino D."/>
            <person name="Jungbluth S."/>
            <person name="Walsh D.A."/>
            <person name="Denef V.J."/>
            <person name="McMahon K.D."/>
            <person name="Konstantinidis K.T."/>
            <person name="Eloe-Fadrosh E.A."/>
            <person name="Kyrpides N.C."/>
            <person name="Woyke T."/>
        </authorList>
    </citation>
    <scope>NUCLEOTIDE SEQUENCE</scope>
    <source>
        <strain evidence="3">GVMAG-M-3300010158-13</strain>
    </source>
</reference>
<feature type="domain" description="RNA polymerase subunit H/Rpb5 C-terminal" evidence="2">
    <location>
        <begin position="135"/>
        <end position="208"/>
    </location>
</feature>
<dbReference type="GO" id="GO:0003677">
    <property type="term" value="F:DNA binding"/>
    <property type="evidence" value="ECO:0007669"/>
    <property type="project" value="InterPro"/>
</dbReference>
<dbReference type="AlphaFoldDB" id="A0A6C0B8Q8"/>
<organism evidence="3">
    <name type="scientific">viral metagenome</name>
    <dbReference type="NCBI Taxonomy" id="1070528"/>
    <lineage>
        <taxon>unclassified sequences</taxon>
        <taxon>metagenomes</taxon>
        <taxon>organismal metagenomes</taxon>
    </lineage>
</organism>